<keyword evidence="2" id="KW-1185">Reference proteome</keyword>
<dbReference type="Proteomes" id="UP001202328">
    <property type="component" value="Unassembled WGS sequence"/>
</dbReference>
<reference evidence="1" key="1">
    <citation type="submission" date="2022-04" db="EMBL/GenBank/DDBJ databases">
        <title>A functionally conserved STORR gene fusion in Papaver species that diverged 16.8 million years ago.</title>
        <authorList>
            <person name="Catania T."/>
        </authorList>
    </citation>
    <scope>NUCLEOTIDE SEQUENCE</scope>
    <source>
        <strain evidence="1">S-188037</strain>
    </source>
</reference>
<name>A0AAD4XFN3_9MAGN</name>
<proteinExistence type="predicted"/>
<dbReference type="AlphaFoldDB" id="A0AAD4XFN3"/>
<organism evidence="1 2">
    <name type="scientific">Papaver atlanticum</name>
    <dbReference type="NCBI Taxonomy" id="357466"/>
    <lineage>
        <taxon>Eukaryota</taxon>
        <taxon>Viridiplantae</taxon>
        <taxon>Streptophyta</taxon>
        <taxon>Embryophyta</taxon>
        <taxon>Tracheophyta</taxon>
        <taxon>Spermatophyta</taxon>
        <taxon>Magnoliopsida</taxon>
        <taxon>Ranunculales</taxon>
        <taxon>Papaveraceae</taxon>
        <taxon>Papaveroideae</taxon>
        <taxon>Papaver</taxon>
    </lineage>
</organism>
<dbReference type="EMBL" id="JAJJMB010010308">
    <property type="protein sequence ID" value="KAI3909909.1"/>
    <property type="molecule type" value="Genomic_DNA"/>
</dbReference>
<protein>
    <submittedName>
        <fullName evidence="1">Uncharacterized protein</fullName>
    </submittedName>
</protein>
<evidence type="ECO:0000313" key="1">
    <source>
        <dbReference type="EMBL" id="KAI3909909.1"/>
    </source>
</evidence>
<comment type="caution">
    <text evidence="1">The sequence shown here is derived from an EMBL/GenBank/DDBJ whole genome shotgun (WGS) entry which is preliminary data.</text>
</comment>
<gene>
    <name evidence="1" type="ORF">MKW98_012963</name>
</gene>
<accession>A0AAD4XFN3</accession>
<sequence>MAIDGEQPRKSSSLQTKISAGNMDTYVVLTLQTRERKSSVAAGRSIVDAPGESVLCAAYDSWMVYKEILNHFANCEVHSVVIVDSGILWHLVQKIFMH</sequence>
<evidence type="ECO:0000313" key="2">
    <source>
        <dbReference type="Proteomes" id="UP001202328"/>
    </source>
</evidence>